<gene>
    <name evidence="1" type="ORF">J40TS1_29120</name>
</gene>
<proteinExistence type="predicted"/>
<protein>
    <submittedName>
        <fullName evidence="1">Uncharacterized protein</fullName>
    </submittedName>
</protein>
<evidence type="ECO:0000313" key="1">
    <source>
        <dbReference type="EMBL" id="GIP17270.1"/>
    </source>
</evidence>
<name>A0A920CYD3_9BACL</name>
<reference evidence="1" key="1">
    <citation type="submission" date="2021-03" db="EMBL/GenBank/DDBJ databases">
        <title>Antimicrobial resistance genes in bacteria isolated from Japanese honey, and their potential for conferring macrolide and lincosamide resistance in the American foulbrood pathogen Paenibacillus larvae.</title>
        <authorList>
            <person name="Okamoto M."/>
            <person name="Kumagai M."/>
            <person name="Kanamori H."/>
            <person name="Takamatsu D."/>
        </authorList>
    </citation>
    <scope>NUCLEOTIDE SEQUENCE</scope>
    <source>
        <strain evidence="1">J40TS1</strain>
    </source>
</reference>
<dbReference type="EMBL" id="BOSE01000005">
    <property type="protein sequence ID" value="GIP17270.1"/>
    <property type="molecule type" value="Genomic_DNA"/>
</dbReference>
<sequence>MADPSYAFCTSTDNSTVGNGITPVSIGDWKAQLIGGSSIAMTSNGPVLQPGTYLVRYNATLRGRGRDTVAMGLVLSGTPVPGSVQAGYPSSTFDSEQLAGSALVLVTNPGSLLSLAIWTSGCKIALNNSDTVSAQMTVYPLN</sequence>
<accession>A0A920CYD3</accession>
<dbReference type="AlphaFoldDB" id="A0A920CYD3"/>
<dbReference type="Proteomes" id="UP000683139">
    <property type="component" value="Unassembled WGS sequence"/>
</dbReference>
<keyword evidence="2" id="KW-1185">Reference proteome</keyword>
<dbReference type="RefSeq" id="WP_213516426.1">
    <property type="nucleotide sequence ID" value="NZ_BOSE01000005.1"/>
</dbReference>
<comment type="caution">
    <text evidence="1">The sequence shown here is derived from an EMBL/GenBank/DDBJ whole genome shotgun (WGS) entry which is preliminary data.</text>
</comment>
<organism evidence="1 2">
    <name type="scientific">Paenibacillus montaniterrae</name>
    <dbReference type="NCBI Taxonomy" id="429341"/>
    <lineage>
        <taxon>Bacteria</taxon>
        <taxon>Bacillati</taxon>
        <taxon>Bacillota</taxon>
        <taxon>Bacilli</taxon>
        <taxon>Bacillales</taxon>
        <taxon>Paenibacillaceae</taxon>
        <taxon>Paenibacillus</taxon>
    </lineage>
</organism>
<dbReference type="InterPro" id="IPR008983">
    <property type="entry name" value="Tumour_necrosis_fac-like_dom"/>
</dbReference>
<evidence type="ECO:0000313" key="2">
    <source>
        <dbReference type="Proteomes" id="UP000683139"/>
    </source>
</evidence>
<dbReference type="Gene3D" id="2.60.120.40">
    <property type="match status" value="1"/>
</dbReference>